<comment type="caution">
    <text evidence="1">The sequence shown here is derived from an EMBL/GenBank/DDBJ whole genome shotgun (WGS) entry which is preliminary data.</text>
</comment>
<dbReference type="EMBL" id="MBTA01000027">
    <property type="protein sequence ID" value="RKD13702.1"/>
    <property type="molecule type" value="Genomic_DNA"/>
</dbReference>
<accession>A0A419S324</accession>
<evidence type="ECO:0000313" key="1">
    <source>
        <dbReference type="EMBL" id="RKD13702.1"/>
    </source>
</evidence>
<reference evidence="1 2" key="1">
    <citation type="submission" date="2016-07" db="EMBL/GenBank/DDBJ databases">
        <title>Genome of Pelobium manganitolerans.</title>
        <authorList>
            <person name="Wu S."/>
            <person name="Wang G."/>
        </authorList>
    </citation>
    <scope>NUCLEOTIDE SEQUENCE [LARGE SCALE GENOMIC DNA]</scope>
    <source>
        <strain evidence="1 2">YS-25</strain>
    </source>
</reference>
<dbReference type="Proteomes" id="UP000283433">
    <property type="component" value="Unassembled WGS sequence"/>
</dbReference>
<keyword evidence="2" id="KW-1185">Reference proteome</keyword>
<name>A0A419S324_9SPHI</name>
<gene>
    <name evidence="1" type="ORF">BCY91_09005</name>
</gene>
<protein>
    <submittedName>
        <fullName evidence="1">Uncharacterized protein</fullName>
    </submittedName>
</protein>
<dbReference type="RefSeq" id="WP_120182608.1">
    <property type="nucleotide sequence ID" value="NZ_MBTA01000027.1"/>
</dbReference>
<dbReference type="OrthoDB" id="980645at2"/>
<sequence>MKKGIAILILIGLAFQVMAQFGAFLYFEVNRDYIAKNECENIAKPQMHCDGQCVLSKLLKKTDQEKENKKAFNTRVLDAFVHADLAFEFENVYFEMEVPNFFFKNPHIQETPTSIFHPPPANS</sequence>
<evidence type="ECO:0000313" key="2">
    <source>
        <dbReference type="Proteomes" id="UP000283433"/>
    </source>
</evidence>
<organism evidence="1 2">
    <name type="scientific">Pelobium manganitolerans</name>
    <dbReference type="NCBI Taxonomy" id="1842495"/>
    <lineage>
        <taxon>Bacteria</taxon>
        <taxon>Pseudomonadati</taxon>
        <taxon>Bacteroidota</taxon>
        <taxon>Sphingobacteriia</taxon>
        <taxon>Sphingobacteriales</taxon>
        <taxon>Sphingobacteriaceae</taxon>
        <taxon>Pelobium</taxon>
    </lineage>
</organism>
<dbReference type="AlphaFoldDB" id="A0A419S324"/>
<proteinExistence type="predicted"/>